<accession>A0AAE7URS4</accession>
<reference evidence="1 4" key="1">
    <citation type="journal article" date="2020" name="Science">
        <title>Unexpected conservation and global transmission of agrobacterial virulence plasmids.</title>
        <authorList>
            <person name="Weisberg A.J."/>
            <person name="Davis E.W. 2nd"/>
            <person name="Tabima J."/>
            <person name="Belcher M.S."/>
            <person name="Miller M."/>
            <person name="Kuo C.H."/>
            <person name="Loper J.E."/>
            <person name="Grunwald N.J."/>
            <person name="Putnam M.L."/>
            <person name="Chang J.H."/>
        </authorList>
    </citation>
    <scope>NUCLEOTIDE SEQUENCE [LARGE SCALE GENOMIC DNA]</scope>
    <source>
        <strain evidence="1 4">A19/93</strain>
    </source>
</reference>
<dbReference type="Proteomes" id="UP000663912">
    <property type="component" value="Chromosome 2"/>
</dbReference>
<organism evidence="2 3">
    <name type="scientific">Agrobacterium rubi</name>
    <dbReference type="NCBI Taxonomy" id="28099"/>
    <lineage>
        <taxon>Bacteria</taxon>
        <taxon>Pseudomonadati</taxon>
        <taxon>Pseudomonadota</taxon>
        <taxon>Alphaproteobacteria</taxon>
        <taxon>Hyphomicrobiales</taxon>
        <taxon>Rhizobiaceae</taxon>
        <taxon>Rhizobium/Agrobacterium group</taxon>
        <taxon>Agrobacterium</taxon>
    </lineage>
</organism>
<dbReference type="EMBL" id="JAAMCP010000008">
    <property type="protein sequence ID" value="NTF37823.1"/>
    <property type="molecule type" value="Genomic_DNA"/>
</dbReference>
<dbReference type="EMBL" id="CP049207">
    <property type="protein sequence ID" value="QTG01692.1"/>
    <property type="molecule type" value="Genomic_DNA"/>
</dbReference>
<evidence type="ECO:0000313" key="1">
    <source>
        <dbReference type="EMBL" id="NTF37823.1"/>
    </source>
</evidence>
<dbReference type="KEGG" id="arui:G6M88_14415"/>
<dbReference type="Proteomes" id="UP000822331">
    <property type="component" value="Unassembled WGS sequence"/>
</dbReference>
<proteinExistence type="predicted"/>
<protein>
    <submittedName>
        <fullName evidence="2">Uncharacterized protein</fullName>
    </submittedName>
</protein>
<gene>
    <name evidence="1" type="ORF">G6L72_13995</name>
    <name evidence="2" type="ORF">G6M88_14415</name>
</gene>
<reference evidence="2" key="2">
    <citation type="submission" date="2020-02" db="EMBL/GenBank/DDBJ databases">
        <title>Unexpected conservation and global transmission of agrobacterial virulence plasmids.</title>
        <authorList>
            <person name="Weisberg A.J."/>
            <person name="Davis E.W. II"/>
            <person name="Tabima J.R."/>
            <person name="Belcher M.S."/>
            <person name="Miller M."/>
            <person name="Kuo C.-H."/>
            <person name="Loper J.E."/>
            <person name="Grunwald N.J."/>
            <person name="Putnam M.L."/>
            <person name="Chang J.H."/>
        </authorList>
    </citation>
    <scope>NUCLEOTIDE SEQUENCE</scope>
    <source>
        <strain evidence="2">W2/73</strain>
    </source>
</reference>
<dbReference type="AlphaFoldDB" id="A0AAE7URS4"/>
<sequence>MIASEKFIAAQGIDVAEMEAKFPGKYTKAIAQMEAYTACLKKHGII</sequence>
<name>A0AAE7URS4_9HYPH</name>
<evidence type="ECO:0000313" key="4">
    <source>
        <dbReference type="Proteomes" id="UP000822331"/>
    </source>
</evidence>
<evidence type="ECO:0000313" key="3">
    <source>
        <dbReference type="Proteomes" id="UP000663912"/>
    </source>
</evidence>
<keyword evidence="4" id="KW-1185">Reference proteome</keyword>
<evidence type="ECO:0000313" key="2">
    <source>
        <dbReference type="EMBL" id="QTG01692.1"/>
    </source>
</evidence>
<dbReference type="RefSeq" id="WP_158006414.1">
    <property type="nucleotide sequence ID" value="NZ_CP049207.1"/>
</dbReference>